<name>A0A4Y7IR78_PAPSO</name>
<protein>
    <submittedName>
        <fullName evidence="1">Uncharacterized protein</fullName>
    </submittedName>
</protein>
<accession>A0A4Y7IR78</accession>
<dbReference type="EMBL" id="CM010716">
    <property type="protein sequence ID" value="RZC49978.1"/>
    <property type="molecule type" value="Genomic_DNA"/>
</dbReference>
<organism evidence="1 2">
    <name type="scientific">Papaver somniferum</name>
    <name type="common">Opium poppy</name>
    <dbReference type="NCBI Taxonomy" id="3469"/>
    <lineage>
        <taxon>Eukaryota</taxon>
        <taxon>Viridiplantae</taxon>
        <taxon>Streptophyta</taxon>
        <taxon>Embryophyta</taxon>
        <taxon>Tracheophyta</taxon>
        <taxon>Spermatophyta</taxon>
        <taxon>Magnoliopsida</taxon>
        <taxon>Ranunculales</taxon>
        <taxon>Papaveraceae</taxon>
        <taxon>Papaveroideae</taxon>
        <taxon>Papaver</taxon>
    </lineage>
</organism>
<dbReference type="Proteomes" id="UP000316621">
    <property type="component" value="Chromosome 2"/>
</dbReference>
<dbReference type="AlphaFoldDB" id="A0A4Y7IR78"/>
<evidence type="ECO:0000313" key="2">
    <source>
        <dbReference type="Proteomes" id="UP000316621"/>
    </source>
</evidence>
<proteinExistence type="predicted"/>
<dbReference type="Gramene" id="RZC49978">
    <property type="protein sequence ID" value="RZC49978"/>
    <property type="gene ID" value="C5167_018400"/>
</dbReference>
<gene>
    <name evidence="1" type="ORF">C5167_018400</name>
</gene>
<reference evidence="1 2" key="1">
    <citation type="journal article" date="2018" name="Science">
        <title>The opium poppy genome and morphinan production.</title>
        <authorList>
            <person name="Guo L."/>
            <person name="Winzer T."/>
            <person name="Yang X."/>
            <person name="Li Y."/>
            <person name="Ning Z."/>
            <person name="He Z."/>
            <person name="Teodor R."/>
            <person name="Lu Y."/>
            <person name="Bowser T.A."/>
            <person name="Graham I.A."/>
            <person name="Ye K."/>
        </authorList>
    </citation>
    <scope>NUCLEOTIDE SEQUENCE [LARGE SCALE GENOMIC DNA]</scope>
    <source>
        <strain evidence="2">cv. HN1</strain>
        <tissue evidence="1">Leaves</tissue>
    </source>
</reference>
<keyword evidence="2" id="KW-1185">Reference proteome</keyword>
<sequence>MLLIGVLPSTMRVRRLFGCTPHEQSDTKDKMDSKTARVVASTFFRRLTSATRHRLLQLRQNILDGAANIQQHDRSIQDCT</sequence>
<evidence type="ECO:0000313" key="1">
    <source>
        <dbReference type="EMBL" id="RZC49978.1"/>
    </source>
</evidence>